<protein>
    <recommendedName>
        <fullName evidence="3">AB hydrolase-1 domain-containing protein</fullName>
    </recommendedName>
</protein>
<dbReference type="OrthoDB" id="9974421at2759"/>
<dbReference type="Pfam" id="PF01674">
    <property type="entry name" value="Lipase_2"/>
    <property type="match status" value="1"/>
</dbReference>
<evidence type="ECO:0008006" key="3">
    <source>
        <dbReference type="Google" id="ProtNLM"/>
    </source>
</evidence>
<dbReference type="Proteomes" id="UP000184300">
    <property type="component" value="Unassembled WGS sequence"/>
</dbReference>
<dbReference type="GO" id="GO:0016298">
    <property type="term" value="F:lipase activity"/>
    <property type="evidence" value="ECO:0007669"/>
    <property type="project" value="TreeGrafter"/>
</dbReference>
<organism evidence="1 2">
    <name type="scientific">Aspergillus glaucus CBS 516.65</name>
    <dbReference type="NCBI Taxonomy" id="1160497"/>
    <lineage>
        <taxon>Eukaryota</taxon>
        <taxon>Fungi</taxon>
        <taxon>Dikarya</taxon>
        <taxon>Ascomycota</taxon>
        <taxon>Pezizomycotina</taxon>
        <taxon>Eurotiomycetes</taxon>
        <taxon>Eurotiomycetidae</taxon>
        <taxon>Eurotiales</taxon>
        <taxon>Aspergillaceae</taxon>
        <taxon>Aspergillus</taxon>
        <taxon>Aspergillus subgen. Aspergillus</taxon>
    </lineage>
</organism>
<evidence type="ECO:0000313" key="1">
    <source>
        <dbReference type="EMBL" id="OJJ79748.1"/>
    </source>
</evidence>
<dbReference type="GeneID" id="34465669"/>
<evidence type="ECO:0000313" key="2">
    <source>
        <dbReference type="Proteomes" id="UP000184300"/>
    </source>
</evidence>
<gene>
    <name evidence="1" type="ORF">ASPGLDRAFT_69882</name>
</gene>
<dbReference type="RefSeq" id="XP_022396446.1">
    <property type="nucleotide sequence ID" value="XM_022549409.1"/>
</dbReference>
<dbReference type="EMBL" id="KV878915">
    <property type="protein sequence ID" value="OJJ79748.1"/>
    <property type="molecule type" value="Genomic_DNA"/>
</dbReference>
<dbReference type="STRING" id="1160497.A0A1L9V749"/>
<dbReference type="InterPro" id="IPR029058">
    <property type="entry name" value="AB_hydrolase_fold"/>
</dbReference>
<name>A0A1L9V749_ASPGL</name>
<sequence>MYGQMFTRLYTTYSVLKHKHPLSTIPFIQTHTPGTSSLINDFSCKSDSHPNPVILLHGLGATGYEDINVLQYWLQAKDYCTFARTYGAYDGFPFLGGLKPIAESASEIAKYIQEVAEKTGAEKVDVVGHSEGALQTLYVPKFHSEVVPLIDKLVAIAPPTRGTDFAGLYKLAIDLGNNTKSVVDKALDTVGCQACSELVTGGEAIKKLNDGGPIAQEGNSLTVIASKHDELVTPVETSFVHEEGVSNVWVQDKCRFDIVGHIGEAYDPNVWNLVKNALDDTPERDFICVIGSPLK</sequence>
<dbReference type="GO" id="GO:0016042">
    <property type="term" value="P:lipid catabolic process"/>
    <property type="evidence" value="ECO:0007669"/>
    <property type="project" value="InterPro"/>
</dbReference>
<dbReference type="VEuPathDB" id="FungiDB:ASPGLDRAFT_69882"/>
<dbReference type="SUPFAM" id="SSF53474">
    <property type="entry name" value="alpha/beta-Hydrolases"/>
    <property type="match status" value="1"/>
</dbReference>
<proteinExistence type="predicted"/>
<dbReference type="Gene3D" id="3.40.50.1820">
    <property type="entry name" value="alpha/beta hydrolase"/>
    <property type="match status" value="1"/>
</dbReference>
<dbReference type="PANTHER" id="PTHR32015:SF1">
    <property type="entry name" value="LIPASE"/>
    <property type="match status" value="1"/>
</dbReference>
<dbReference type="InterPro" id="IPR002918">
    <property type="entry name" value="Lipase_EstA/Esterase_EstB"/>
</dbReference>
<dbReference type="AlphaFoldDB" id="A0A1L9V749"/>
<accession>A0A1L9V749</accession>
<dbReference type="PANTHER" id="PTHR32015">
    <property type="entry name" value="FASTING INDUCED LIPASE"/>
    <property type="match status" value="1"/>
</dbReference>
<keyword evidence="2" id="KW-1185">Reference proteome</keyword>
<reference evidence="2" key="1">
    <citation type="journal article" date="2017" name="Genome Biol.">
        <title>Comparative genomics reveals high biological diversity and specific adaptations in the industrially and medically important fungal genus Aspergillus.</title>
        <authorList>
            <person name="de Vries R.P."/>
            <person name="Riley R."/>
            <person name="Wiebenga A."/>
            <person name="Aguilar-Osorio G."/>
            <person name="Amillis S."/>
            <person name="Uchima C.A."/>
            <person name="Anderluh G."/>
            <person name="Asadollahi M."/>
            <person name="Askin M."/>
            <person name="Barry K."/>
            <person name="Battaglia E."/>
            <person name="Bayram O."/>
            <person name="Benocci T."/>
            <person name="Braus-Stromeyer S.A."/>
            <person name="Caldana C."/>
            <person name="Canovas D."/>
            <person name="Cerqueira G.C."/>
            <person name="Chen F."/>
            <person name="Chen W."/>
            <person name="Choi C."/>
            <person name="Clum A."/>
            <person name="Dos Santos R.A."/>
            <person name="Damasio A.R."/>
            <person name="Diallinas G."/>
            <person name="Emri T."/>
            <person name="Fekete E."/>
            <person name="Flipphi M."/>
            <person name="Freyberg S."/>
            <person name="Gallo A."/>
            <person name="Gournas C."/>
            <person name="Habgood R."/>
            <person name="Hainaut M."/>
            <person name="Harispe M.L."/>
            <person name="Henrissat B."/>
            <person name="Hilden K.S."/>
            <person name="Hope R."/>
            <person name="Hossain A."/>
            <person name="Karabika E."/>
            <person name="Karaffa L."/>
            <person name="Karanyi Z."/>
            <person name="Krasevec N."/>
            <person name="Kuo A."/>
            <person name="Kusch H."/>
            <person name="LaButti K."/>
            <person name="Lagendijk E.L."/>
            <person name="Lapidus A."/>
            <person name="Levasseur A."/>
            <person name="Lindquist E."/>
            <person name="Lipzen A."/>
            <person name="Logrieco A.F."/>
            <person name="MacCabe A."/>
            <person name="Maekelae M.R."/>
            <person name="Malavazi I."/>
            <person name="Melin P."/>
            <person name="Meyer V."/>
            <person name="Mielnichuk N."/>
            <person name="Miskei M."/>
            <person name="Molnar A.P."/>
            <person name="Mule G."/>
            <person name="Ngan C.Y."/>
            <person name="Orejas M."/>
            <person name="Orosz E."/>
            <person name="Ouedraogo J.P."/>
            <person name="Overkamp K.M."/>
            <person name="Park H.-S."/>
            <person name="Perrone G."/>
            <person name="Piumi F."/>
            <person name="Punt P.J."/>
            <person name="Ram A.F."/>
            <person name="Ramon A."/>
            <person name="Rauscher S."/>
            <person name="Record E."/>
            <person name="Riano-Pachon D.M."/>
            <person name="Robert V."/>
            <person name="Roehrig J."/>
            <person name="Ruller R."/>
            <person name="Salamov A."/>
            <person name="Salih N.S."/>
            <person name="Samson R.A."/>
            <person name="Sandor E."/>
            <person name="Sanguinetti M."/>
            <person name="Schuetze T."/>
            <person name="Sepcic K."/>
            <person name="Shelest E."/>
            <person name="Sherlock G."/>
            <person name="Sophianopoulou V."/>
            <person name="Squina F.M."/>
            <person name="Sun H."/>
            <person name="Susca A."/>
            <person name="Todd R.B."/>
            <person name="Tsang A."/>
            <person name="Unkles S.E."/>
            <person name="van de Wiele N."/>
            <person name="van Rossen-Uffink D."/>
            <person name="Oliveira J.V."/>
            <person name="Vesth T.C."/>
            <person name="Visser J."/>
            <person name="Yu J.-H."/>
            <person name="Zhou M."/>
            <person name="Andersen M.R."/>
            <person name="Archer D.B."/>
            <person name="Baker S.E."/>
            <person name="Benoit I."/>
            <person name="Brakhage A.A."/>
            <person name="Braus G.H."/>
            <person name="Fischer R."/>
            <person name="Frisvad J.C."/>
            <person name="Goldman G.H."/>
            <person name="Houbraken J."/>
            <person name="Oakley B."/>
            <person name="Pocsi I."/>
            <person name="Scazzocchio C."/>
            <person name="Seiboth B."/>
            <person name="vanKuyk P.A."/>
            <person name="Wortman J."/>
            <person name="Dyer P.S."/>
            <person name="Grigoriev I.V."/>
        </authorList>
    </citation>
    <scope>NUCLEOTIDE SEQUENCE [LARGE SCALE GENOMIC DNA]</scope>
    <source>
        <strain evidence="2">CBS 516.65</strain>
    </source>
</reference>